<feature type="compositionally biased region" description="Polar residues" evidence="1">
    <location>
        <begin position="91"/>
        <end position="100"/>
    </location>
</feature>
<dbReference type="GeneID" id="116534759"/>
<feature type="compositionally biased region" description="Basic and acidic residues" evidence="1">
    <location>
        <begin position="1149"/>
        <end position="1172"/>
    </location>
</feature>
<dbReference type="InterPro" id="IPR028030">
    <property type="entry name" value="DUF4592"/>
</dbReference>
<dbReference type="InterPro" id="IPR026713">
    <property type="entry name" value="CRACD-like"/>
</dbReference>
<gene>
    <name evidence="4" type="primary">CRACDL</name>
</gene>
<feature type="compositionally biased region" description="Polar residues" evidence="1">
    <location>
        <begin position="198"/>
        <end position="213"/>
    </location>
</feature>
<feature type="compositionally biased region" description="Pro residues" evidence="1">
    <location>
        <begin position="816"/>
        <end position="833"/>
    </location>
</feature>
<evidence type="ECO:0000256" key="1">
    <source>
        <dbReference type="SAM" id="MobiDB-lite"/>
    </source>
</evidence>
<feature type="compositionally biased region" description="Pro residues" evidence="1">
    <location>
        <begin position="1058"/>
        <end position="1069"/>
    </location>
</feature>
<feature type="compositionally biased region" description="Basic and acidic residues" evidence="1">
    <location>
        <begin position="612"/>
        <end position="638"/>
    </location>
</feature>
<feature type="compositionally biased region" description="Basic residues" evidence="1">
    <location>
        <begin position="376"/>
        <end position="396"/>
    </location>
</feature>
<sequence>MVSAINKAPATRQGRQSQGGKSNSLQSQATPILAFRDWSRRRKCMRFLDCLFCRVPVCPPKELTGQKRAGLGRSPTSFWPMGASVGDGDKSSQSATSGDQQPVGPRPLRRQGGPLFSLLLASRRMREPEAHSTLRRMAAFYQCIRPDPRELDMISTRVMDIKLREAAEGLGEDSTGKKKSKFKTFKKFFGKKKRKESPSSTGSSTWKQSQTRNEVIAIESGPVGYDSEDELEESRGTMGSRALSHDSIFIPESGQDPTRPVRVFSQENVCDRIKALQLKIQCNVKMGPPPPPGGLPAKRGEDAGMSSEDDGLPRSPPEMSLLHDVGPGTTIKVSVVSPDHVSNSTVSARTSDSSLAPVADFSYPPESSSCLDNSAAKHKLQVKPRNQRSSKMRRLSSRAQSESLSDLTYTPEEEENEEKPLLEVSPEESPSSGQQDVARDRGPEPGPPAPLLPNGGTRARRARLQHCQALRASVEEEGTLGEDPSSRLATPELAELQSTPALRVEPPSPPADPQHLGPDGGKQEEGAAPAGPCAPATDTAEEVVCAPEDVRSPSPTAIPKGDPTPPETVSAAASEAHSAPDDQPDHSVLQEAEPTPPVLPDEEKGPPGPVPEPERAGTKHERAGTEPERAGTEPERAGTELARAGIEPERAGNEQERAGNEPERAGSEPERAGNEPERAGNQPERMGTEPERAGTEPERAGTEPERAGTEPERAGAGPETAGTEPETAGTEPEREGAEPERAGTEPERAGTEPETAGNKPARAGNGPERVETEPERAGNEPRRLGNGPSAAPAQSPPVPKSCLKHRPAAAIEGPAASPPPAATKSPPGEPGPCSPDAEAAAPERPKAERAEAPPAGAERAAPERKAERGGAELRGAKKFSVSSCRARPRPGASRPLERAGGRLPLSSSRPAWRSEAALDDLQGLPEPQHAKAGPRKPAECGPQDSGDRAATPAGPRRSPQEAAASPGTREPCPAAKEPAPSEDRNPFPVKLRSTSLSLKYRDGASQEAKGVKRYGAEVRLERSLTVLPKEEKCPLGTAPALRGARAPSDQGKGKARPPEPLSSKPPLPRKPLLQSFTLPPAPAPPDTSPGERDPRKEPRTAEKRPLRRGAEKNLLPAATGPGADGQPAPPWITVTRQKRRGALDQPTNQEDKPGARTAKSELGKQVKVHERAQEPVKQADFVRSKSFLITPVKPAVDRKQGAKLNLKEGLQRGISLSHQNLAAQSAVMTEKELHQLKRASYASTDQPSWMELARKKSQAWSDMPQIIK</sequence>
<feature type="compositionally biased region" description="Basic and acidic residues" evidence="1">
    <location>
        <begin position="1089"/>
        <end position="1111"/>
    </location>
</feature>
<feature type="region of interest" description="Disordered" evidence="1">
    <location>
        <begin position="282"/>
        <end position="326"/>
    </location>
</feature>
<feature type="compositionally biased region" description="Low complexity" evidence="1">
    <location>
        <begin position="714"/>
        <end position="730"/>
    </location>
</feature>
<feature type="compositionally biased region" description="Low complexity" evidence="1">
    <location>
        <begin position="526"/>
        <end position="536"/>
    </location>
</feature>
<dbReference type="Proteomes" id="UP000504640">
    <property type="component" value="Unplaced"/>
</dbReference>
<feature type="compositionally biased region" description="Basic and acidic residues" evidence="1">
    <location>
        <begin position="686"/>
        <end position="713"/>
    </location>
</feature>
<feature type="region of interest" description="Disordered" evidence="1">
    <location>
        <begin position="1"/>
        <end position="27"/>
    </location>
</feature>
<feature type="compositionally biased region" description="Basic and acidic residues" evidence="1">
    <location>
        <begin position="860"/>
        <end position="875"/>
    </location>
</feature>
<feature type="compositionally biased region" description="Basic and acidic residues" evidence="1">
    <location>
        <begin position="841"/>
        <end position="851"/>
    </location>
</feature>
<feature type="compositionally biased region" description="Polar residues" evidence="1">
    <location>
        <begin position="340"/>
        <end position="354"/>
    </location>
</feature>
<keyword evidence="3" id="KW-1185">Reference proteome</keyword>
<feature type="compositionally biased region" description="Basic and acidic residues" evidence="1">
    <location>
        <begin position="646"/>
        <end position="678"/>
    </location>
</feature>
<feature type="compositionally biased region" description="Polar residues" evidence="1">
    <location>
        <begin position="397"/>
        <end position="408"/>
    </location>
</feature>
<organism evidence="3 4">
    <name type="scientific">Sapajus apella</name>
    <name type="common">Brown-capped capuchin</name>
    <name type="synonym">Cebus apella</name>
    <dbReference type="NCBI Taxonomy" id="9515"/>
    <lineage>
        <taxon>Eukaryota</taxon>
        <taxon>Metazoa</taxon>
        <taxon>Chordata</taxon>
        <taxon>Craniata</taxon>
        <taxon>Vertebrata</taxon>
        <taxon>Euteleostomi</taxon>
        <taxon>Mammalia</taxon>
        <taxon>Eutheria</taxon>
        <taxon>Euarchontoglires</taxon>
        <taxon>Primates</taxon>
        <taxon>Haplorrhini</taxon>
        <taxon>Platyrrhini</taxon>
        <taxon>Cebidae</taxon>
        <taxon>Cebinae</taxon>
        <taxon>Sapajus</taxon>
    </lineage>
</organism>
<accession>A0A6J3G122</accession>
<name>A0A6J3G122_SAPAP</name>
<dbReference type="RefSeq" id="XP_032111285.1">
    <property type="nucleotide sequence ID" value="XM_032255394.1"/>
</dbReference>
<feature type="compositionally biased region" description="Basic and acidic residues" evidence="1">
    <location>
        <begin position="731"/>
        <end position="751"/>
    </location>
</feature>
<dbReference type="PANTHER" id="PTHR47743">
    <property type="entry name" value="KIAA1210 / KIAA1211 FAMILY MEMBER"/>
    <property type="match status" value="1"/>
</dbReference>
<feature type="domain" description="DUF4592" evidence="2">
    <location>
        <begin position="282"/>
        <end position="392"/>
    </location>
</feature>
<feature type="region of interest" description="Disordered" evidence="1">
    <location>
        <begin position="190"/>
        <end position="242"/>
    </location>
</feature>
<dbReference type="Pfam" id="PF15262">
    <property type="entry name" value="DUF4592"/>
    <property type="match status" value="1"/>
</dbReference>
<evidence type="ECO:0000313" key="4">
    <source>
        <dbReference type="RefSeq" id="XP_032111285.1"/>
    </source>
</evidence>
<feature type="compositionally biased region" description="Basic and acidic residues" evidence="1">
    <location>
        <begin position="1014"/>
        <end position="1033"/>
    </location>
</feature>
<evidence type="ECO:0000313" key="3">
    <source>
        <dbReference type="Proteomes" id="UP000504640"/>
    </source>
</evidence>
<reference evidence="4" key="1">
    <citation type="submission" date="2025-08" db="UniProtKB">
        <authorList>
            <consortium name="RefSeq"/>
        </authorList>
    </citation>
    <scope>IDENTIFICATION</scope>
    <source>
        <tissue evidence="4">Blood</tissue>
    </source>
</reference>
<feature type="compositionally biased region" description="Low complexity" evidence="1">
    <location>
        <begin position="422"/>
        <end position="432"/>
    </location>
</feature>
<dbReference type="CTD" id="343990"/>
<feature type="region of interest" description="Disordered" evidence="1">
    <location>
        <begin position="339"/>
        <end position="1172"/>
    </location>
</feature>
<feature type="compositionally biased region" description="Polar residues" evidence="1">
    <location>
        <begin position="13"/>
        <end position="27"/>
    </location>
</feature>
<evidence type="ECO:0000259" key="2">
    <source>
        <dbReference type="Pfam" id="PF15262"/>
    </source>
</evidence>
<feature type="compositionally biased region" description="Basic and acidic residues" evidence="1">
    <location>
        <begin position="768"/>
        <end position="783"/>
    </location>
</feature>
<protein>
    <submittedName>
        <fullName evidence="4">Uncharacterized protein KIAA1211-like homolog isoform X1</fullName>
    </submittedName>
</protein>
<dbReference type="AlphaFoldDB" id="A0A6J3G122"/>
<proteinExistence type="predicted"/>
<dbReference type="PANTHER" id="PTHR47743:SF1">
    <property type="entry name" value="CRACD-LIKE PROTEIN"/>
    <property type="match status" value="1"/>
</dbReference>
<feature type="region of interest" description="Disordered" evidence="1">
    <location>
        <begin position="64"/>
        <end position="112"/>
    </location>
</feature>